<evidence type="ECO:0000313" key="1">
    <source>
        <dbReference type="EMBL" id="TXH92023.1"/>
    </source>
</evidence>
<dbReference type="InterPro" id="IPR018841">
    <property type="entry name" value="DUF2442"/>
</dbReference>
<name>A0A5C7T7Q6_THASP</name>
<dbReference type="RefSeq" id="WP_276656461.1">
    <property type="nucleotide sequence ID" value="NZ_SSFD01000020.1"/>
</dbReference>
<proteinExistence type="predicted"/>
<dbReference type="EMBL" id="SSFD01000020">
    <property type="protein sequence ID" value="TXH92023.1"/>
    <property type="molecule type" value="Genomic_DNA"/>
</dbReference>
<dbReference type="Gene3D" id="3.30.2020.40">
    <property type="entry name" value="Uncharacterised protein PF10387, DUF2442"/>
    <property type="match status" value="1"/>
</dbReference>
<reference evidence="1 2" key="1">
    <citation type="submission" date="2018-09" db="EMBL/GenBank/DDBJ databases">
        <title>Metagenome Assembled Genomes from an Advanced Water Purification Facility.</title>
        <authorList>
            <person name="Stamps B.W."/>
            <person name="Spear J.R."/>
        </authorList>
    </citation>
    <scope>NUCLEOTIDE SEQUENCE [LARGE SCALE GENOMIC DNA]</scope>
    <source>
        <strain evidence="1">Bin_27_1</strain>
    </source>
</reference>
<dbReference type="Pfam" id="PF10387">
    <property type="entry name" value="DUF2442"/>
    <property type="match status" value="1"/>
</dbReference>
<evidence type="ECO:0000313" key="2">
    <source>
        <dbReference type="Proteomes" id="UP000321192"/>
    </source>
</evidence>
<gene>
    <name evidence="1" type="ORF">E6Q80_01210</name>
</gene>
<sequence>MPGITTSAVEVTNISRYGFWVLLDEEELLLSFEQFPWFRQATVGQITHVERPAPDHLYWPSLDVDLSVASIRRPDDFPLVSRG</sequence>
<organism evidence="1 2">
    <name type="scientific">Thauera aminoaromatica</name>
    <dbReference type="NCBI Taxonomy" id="164330"/>
    <lineage>
        <taxon>Bacteria</taxon>
        <taxon>Pseudomonadati</taxon>
        <taxon>Pseudomonadota</taxon>
        <taxon>Betaproteobacteria</taxon>
        <taxon>Rhodocyclales</taxon>
        <taxon>Zoogloeaceae</taxon>
        <taxon>Thauera</taxon>
    </lineage>
</organism>
<dbReference type="AlphaFoldDB" id="A0A5C7T7Q6"/>
<protein>
    <submittedName>
        <fullName evidence="1">DUF2442 domain-containing protein</fullName>
    </submittedName>
</protein>
<comment type="caution">
    <text evidence="1">The sequence shown here is derived from an EMBL/GenBank/DDBJ whole genome shotgun (WGS) entry which is preliminary data.</text>
</comment>
<dbReference type="Proteomes" id="UP000321192">
    <property type="component" value="Unassembled WGS sequence"/>
</dbReference>
<accession>A0A5C7T7Q6</accession>